<name>A0A0M0KJW6_ALKHA</name>
<dbReference type="GO" id="GO:0030436">
    <property type="term" value="P:asexual sporulation"/>
    <property type="evidence" value="ECO:0007669"/>
    <property type="project" value="UniProtKB-UniRule"/>
</dbReference>
<comment type="induction">
    <text evidence="4">Expressed only in the forespore compartment of sporulating cells.</text>
</comment>
<dbReference type="Pfam" id="PF08141">
    <property type="entry name" value="SspH"/>
    <property type="match status" value="1"/>
</dbReference>
<gene>
    <name evidence="4" type="primary">sspH</name>
    <name evidence="5" type="ORF">AMD02_09515</name>
</gene>
<reference evidence="5" key="1">
    <citation type="submission" date="2015-08" db="EMBL/GenBank/DDBJ databases">
        <title>Complete DNA Sequence of Pseudomonas syringae pv. actinidiae, the Causal Agent of Kiwifruit Canker Disease.</title>
        <authorList>
            <person name="Rikkerink E.H.A."/>
            <person name="Fineran P.C."/>
        </authorList>
    </citation>
    <scope>NUCLEOTIDE SEQUENCE</scope>
    <source>
        <strain evidence="5">DSM 13666</strain>
    </source>
</reference>
<dbReference type="AlphaFoldDB" id="A0A0M0KJW6"/>
<dbReference type="GO" id="GO:0042601">
    <property type="term" value="C:endospore-forming forespore"/>
    <property type="evidence" value="ECO:0007669"/>
    <property type="project" value="InterPro"/>
</dbReference>
<dbReference type="NCBIfam" id="NF002867">
    <property type="entry name" value="PRK03174.1"/>
    <property type="match status" value="1"/>
</dbReference>
<comment type="subcellular location">
    <subcellularLocation>
        <location evidence="1 4">Spore core</location>
    </subcellularLocation>
</comment>
<evidence type="ECO:0000256" key="1">
    <source>
        <dbReference type="ARBA" id="ARBA00004288"/>
    </source>
</evidence>
<proteinExistence type="evidence at transcript level"/>
<dbReference type="HAMAP" id="MF_00667">
    <property type="entry name" value="SspH"/>
    <property type="match status" value="1"/>
</dbReference>
<comment type="caution">
    <text evidence="5">The sequence shown here is derived from an EMBL/GenBank/DDBJ whole genome shotgun (WGS) entry which is preliminary data.</text>
</comment>
<protein>
    <recommendedName>
        <fullName evidence="4">Small, acid-soluble spore protein H</fullName>
        <shortName evidence="4">SASP H</shortName>
    </recommendedName>
</protein>
<organism evidence="5">
    <name type="scientific">Halalkalibacterium halodurans</name>
    <name type="common">Bacillus halodurans</name>
    <dbReference type="NCBI Taxonomy" id="86665"/>
    <lineage>
        <taxon>Bacteria</taxon>
        <taxon>Bacillati</taxon>
        <taxon>Bacillota</taxon>
        <taxon>Bacilli</taxon>
        <taxon>Bacillales</taxon>
        <taxon>Bacillaceae</taxon>
        <taxon>Halalkalibacterium (ex Joshi et al. 2022)</taxon>
    </lineage>
</organism>
<accession>A0A0M0KJW6</accession>
<dbReference type="PATRIC" id="fig|136160.3.peg.2266"/>
<dbReference type="OMA" id="MNTQRAK"/>
<dbReference type="GeneID" id="87597620"/>
<dbReference type="GO" id="GO:0030435">
    <property type="term" value="P:sporulation resulting in formation of a cellular spore"/>
    <property type="evidence" value="ECO:0007669"/>
    <property type="project" value="UniProtKB-KW"/>
</dbReference>
<dbReference type="SMR" id="A0A0M0KJW6"/>
<dbReference type="RefSeq" id="WP_010898211.1">
    <property type="nucleotide sequence ID" value="NZ_CP040441.1"/>
</dbReference>
<dbReference type="EMBL" id="LILD01000001">
    <property type="protein sequence ID" value="KOO39064.1"/>
    <property type="molecule type" value="Genomic_DNA"/>
</dbReference>
<comment type="similarity">
    <text evidence="2 4">Belongs to the SspH family.</text>
</comment>
<keyword evidence="3 4" id="KW-0749">Sporulation</keyword>
<dbReference type="InterPro" id="IPR012610">
    <property type="entry name" value="SASP_SspH"/>
</dbReference>
<evidence type="ECO:0000256" key="2">
    <source>
        <dbReference type="ARBA" id="ARBA00006573"/>
    </source>
</evidence>
<evidence type="ECO:0000256" key="4">
    <source>
        <dbReference type="HAMAP-Rule" id="MF_00667"/>
    </source>
</evidence>
<evidence type="ECO:0000256" key="3">
    <source>
        <dbReference type="ARBA" id="ARBA00022969"/>
    </source>
</evidence>
<sequence length="60" mass="6937">MLNTQRAQEIAASPIMANVTYQEVPIYIQHVDEQNETARIYPLDNPELEQDVPLSQLMEH</sequence>
<evidence type="ECO:0000313" key="5">
    <source>
        <dbReference type="EMBL" id="KOO39064.1"/>
    </source>
</evidence>
<dbReference type="NCBIfam" id="TIGR02861">
    <property type="entry name" value="SASP_H"/>
    <property type="match status" value="1"/>
</dbReference>